<protein>
    <recommendedName>
        <fullName evidence="7">U three protein 23</fullName>
    </recommendedName>
</protein>
<accession>A0A0C9Y884</accession>
<sequence length="276" mass="30724">MRQKRAKAYRKLMHLYSLSFGFRKPYQVLFDSEMCKSAVAHKLDLIKQLPLVLQGEIKPMITQCSIHELYTQGKDQQPAVDLAKLFERRKCNHREAIPGDDCLHSVVGEANKHRYVIATQSQPLRVKLRGIPGTPIVHINRSVIVLEPPSEATVNAKEEAEEGALHALEPELVQSSAFASVEQPRKIRKGPKGPNPLSVKKKAANVLSPSKKHSKSKKTEPSPKSHTNDVKAGMKRKRSPNDESADDVLDGNAGGQSIKKRRRKRKSKAQVITDAG</sequence>
<evidence type="ECO:0000256" key="5">
    <source>
        <dbReference type="ARBA" id="ARBA00037300"/>
    </source>
</evidence>
<feature type="compositionally biased region" description="Basic residues" evidence="8">
    <location>
        <begin position="258"/>
        <end position="268"/>
    </location>
</feature>
<gene>
    <name evidence="10" type="ORF">K443DRAFT_424359</name>
</gene>
<evidence type="ECO:0000256" key="1">
    <source>
        <dbReference type="ARBA" id="ARBA00004604"/>
    </source>
</evidence>
<dbReference type="OrthoDB" id="25675at2759"/>
<evidence type="ECO:0000313" key="10">
    <source>
        <dbReference type="EMBL" id="KIK04253.1"/>
    </source>
</evidence>
<evidence type="ECO:0000259" key="9">
    <source>
        <dbReference type="Pfam" id="PF24779"/>
    </source>
</evidence>
<dbReference type="AlphaFoldDB" id="A0A0C9Y884"/>
<keyword evidence="4" id="KW-0539">Nucleus</keyword>
<dbReference type="FunFam" id="3.40.50.1010:FF:000006">
    <property type="entry name" value="rRNA-processing protein UTP23 homolog"/>
    <property type="match status" value="1"/>
</dbReference>
<feature type="domain" description="UTP23 sensor motif region" evidence="9">
    <location>
        <begin position="185"/>
        <end position="202"/>
    </location>
</feature>
<proteinExistence type="inferred from homology"/>
<evidence type="ECO:0000256" key="3">
    <source>
        <dbReference type="ARBA" id="ARBA00022552"/>
    </source>
</evidence>
<dbReference type="CDD" id="cd09865">
    <property type="entry name" value="PIN_ScUtp23p-like"/>
    <property type="match status" value="1"/>
</dbReference>
<organism evidence="10 11">
    <name type="scientific">Laccaria amethystina LaAM-08-1</name>
    <dbReference type="NCBI Taxonomy" id="1095629"/>
    <lineage>
        <taxon>Eukaryota</taxon>
        <taxon>Fungi</taxon>
        <taxon>Dikarya</taxon>
        <taxon>Basidiomycota</taxon>
        <taxon>Agaricomycotina</taxon>
        <taxon>Agaricomycetes</taxon>
        <taxon>Agaricomycetidae</taxon>
        <taxon>Agaricales</taxon>
        <taxon>Agaricineae</taxon>
        <taxon>Hydnangiaceae</taxon>
        <taxon>Laccaria</taxon>
    </lineage>
</organism>
<dbReference type="SUPFAM" id="SSF88723">
    <property type="entry name" value="PIN domain-like"/>
    <property type="match status" value="1"/>
</dbReference>
<comment type="function">
    <text evidence="5">Involved in rRNA-processing and ribosome biogenesis.</text>
</comment>
<dbReference type="InterPro" id="IPR029060">
    <property type="entry name" value="PIN-like_dom_sf"/>
</dbReference>
<comment type="subcellular location">
    <subcellularLocation>
        <location evidence="1">Nucleus</location>
        <location evidence="1">Nucleolus</location>
    </subcellularLocation>
</comment>
<reference evidence="10 11" key="1">
    <citation type="submission" date="2014-04" db="EMBL/GenBank/DDBJ databases">
        <authorList>
            <consortium name="DOE Joint Genome Institute"/>
            <person name="Kuo A."/>
            <person name="Kohler A."/>
            <person name="Nagy L.G."/>
            <person name="Floudas D."/>
            <person name="Copeland A."/>
            <person name="Barry K.W."/>
            <person name="Cichocki N."/>
            <person name="Veneault-Fourrey C."/>
            <person name="LaButti K."/>
            <person name="Lindquist E.A."/>
            <person name="Lipzen A."/>
            <person name="Lundell T."/>
            <person name="Morin E."/>
            <person name="Murat C."/>
            <person name="Sun H."/>
            <person name="Tunlid A."/>
            <person name="Henrissat B."/>
            <person name="Grigoriev I.V."/>
            <person name="Hibbett D.S."/>
            <person name="Martin F."/>
            <person name="Nordberg H.P."/>
            <person name="Cantor M.N."/>
            <person name="Hua S.X."/>
        </authorList>
    </citation>
    <scope>NUCLEOTIDE SEQUENCE [LARGE SCALE GENOMIC DNA]</scope>
    <source>
        <strain evidence="10 11">LaAM-08-1</strain>
    </source>
</reference>
<dbReference type="GO" id="GO:0006364">
    <property type="term" value="P:rRNA processing"/>
    <property type="evidence" value="ECO:0007669"/>
    <property type="project" value="UniProtKB-KW"/>
</dbReference>
<keyword evidence="2" id="KW-0690">Ribosome biogenesis</keyword>
<dbReference type="Gene3D" id="3.40.50.1010">
    <property type="entry name" value="5'-nuclease"/>
    <property type="match status" value="1"/>
</dbReference>
<dbReference type="GO" id="GO:0032040">
    <property type="term" value="C:small-subunit processome"/>
    <property type="evidence" value="ECO:0007669"/>
    <property type="project" value="InterPro"/>
</dbReference>
<reference evidence="11" key="2">
    <citation type="submission" date="2015-01" db="EMBL/GenBank/DDBJ databases">
        <title>Evolutionary Origins and Diversification of the Mycorrhizal Mutualists.</title>
        <authorList>
            <consortium name="DOE Joint Genome Institute"/>
            <consortium name="Mycorrhizal Genomics Consortium"/>
            <person name="Kohler A."/>
            <person name="Kuo A."/>
            <person name="Nagy L.G."/>
            <person name="Floudas D."/>
            <person name="Copeland A."/>
            <person name="Barry K.W."/>
            <person name="Cichocki N."/>
            <person name="Veneault-Fourrey C."/>
            <person name="LaButti K."/>
            <person name="Lindquist E.A."/>
            <person name="Lipzen A."/>
            <person name="Lundell T."/>
            <person name="Morin E."/>
            <person name="Murat C."/>
            <person name="Riley R."/>
            <person name="Ohm R."/>
            <person name="Sun H."/>
            <person name="Tunlid A."/>
            <person name="Henrissat B."/>
            <person name="Grigoriev I.V."/>
            <person name="Hibbett D.S."/>
            <person name="Martin F."/>
        </authorList>
    </citation>
    <scope>NUCLEOTIDE SEQUENCE [LARGE SCALE GENOMIC DNA]</scope>
    <source>
        <strain evidence="11">LaAM-08-1</strain>
    </source>
</reference>
<evidence type="ECO:0000256" key="8">
    <source>
        <dbReference type="SAM" id="MobiDB-lite"/>
    </source>
</evidence>
<feature type="region of interest" description="Disordered" evidence="8">
    <location>
        <begin position="179"/>
        <end position="276"/>
    </location>
</feature>
<dbReference type="InterPro" id="IPR006984">
    <property type="entry name" value="Fcf1/UTP23"/>
</dbReference>
<dbReference type="STRING" id="1095629.A0A0C9Y884"/>
<dbReference type="InterPro" id="IPR057776">
    <property type="entry name" value="UTP23_sensor"/>
</dbReference>
<dbReference type="Pfam" id="PF24779">
    <property type="entry name" value="UTP23_sensor"/>
    <property type="match status" value="1"/>
</dbReference>
<evidence type="ECO:0000256" key="4">
    <source>
        <dbReference type="ARBA" id="ARBA00023242"/>
    </source>
</evidence>
<evidence type="ECO:0000256" key="2">
    <source>
        <dbReference type="ARBA" id="ARBA00022517"/>
    </source>
</evidence>
<comment type="similarity">
    <text evidence="6">Belongs to the UTP23/FCF1 family. UTP23 subfamily.</text>
</comment>
<evidence type="ECO:0000256" key="7">
    <source>
        <dbReference type="ARBA" id="ARBA00076388"/>
    </source>
</evidence>
<keyword evidence="3" id="KW-0698">rRNA processing</keyword>
<evidence type="ECO:0000313" key="11">
    <source>
        <dbReference type="Proteomes" id="UP000054477"/>
    </source>
</evidence>
<keyword evidence="11" id="KW-1185">Reference proteome</keyword>
<name>A0A0C9Y884_9AGAR</name>
<dbReference type="Proteomes" id="UP000054477">
    <property type="component" value="Unassembled WGS sequence"/>
</dbReference>
<feature type="compositionally biased region" description="Basic and acidic residues" evidence="8">
    <location>
        <begin position="217"/>
        <end position="229"/>
    </location>
</feature>
<dbReference type="EMBL" id="KN838571">
    <property type="protein sequence ID" value="KIK04253.1"/>
    <property type="molecule type" value="Genomic_DNA"/>
</dbReference>
<dbReference type="Pfam" id="PF04900">
    <property type="entry name" value="Fcf1"/>
    <property type="match status" value="1"/>
</dbReference>
<dbReference type="HOGENOM" id="CLU_053567_2_1_1"/>
<dbReference type="PANTHER" id="PTHR12416">
    <property type="entry name" value="RRNA-PROCESSING PROTEIN UTP23 HOMOLOG"/>
    <property type="match status" value="1"/>
</dbReference>
<evidence type="ECO:0000256" key="6">
    <source>
        <dbReference type="ARBA" id="ARBA00038503"/>
    </source>
</evidence>